<proteinExistence type="inferred from homology"/>
<keyword evidence="3" id="KW-0479">Metal-binding</keyword>
<dbReference type="GO" id="GO:0000715">
    <property type="term" value="P:nucleotide-excision repair, DNA damage recognition"/>
    <property type="evidence" value="ECO:0007669"/>
    <property type="project" value="TreeGrafter"/>
</dbReference>
<dbReference type="EMBL" id="LAEV01001484">
    <property type="protein sequence ID" value="KKA27976.1"/>
    <property type="molecule type" value="Genomic_DNA"/>
</dbReference>
<dbReference type="InterPro" id="IPR000465">
    <property type="entry name" value="XPA/RAD14"/>
</dbReference>
<dbReference type="GO" id="GO:0070914">
    <property type="term" value="P:UV-damage excision repair"/>
    <property type="evidence" value="ECO:0007669"/>
    <property type="project" value="EnsemblFungi"/>
</dbReference>
<dbReference type="InterPro" id="IPR009061">
    <property type="entry name" value="DNA-bd_dom_put_sf"/>
</dbReference>
<dbReference type="GO" id="GO:1901255">
    <property type="term" value="P:nucleotide-excision repair involved in interstrand cross-link repair"/>
    <property type="evidence" value="ECO:0007669"/>
    <property type="project" value="EnsemblFungi"/>
</dbReference>
<evidence type="ECO:0000256" key="8">
    <source>
        <dbReference type="ARBA" id="ARBA00023204"/>
    </source>
</evidence>
<feature type="region of interest" description="Disordered" evidence="12">
    <location>
        <begin position="299"/>
        <end position="329"/>
    </location>
</feature>
<evidence type="ECO:0000313" key="15">
    <source>
        <dbReference type="Proteomes" id="UP000033483"/>
    </source>
</evidence>
<dbReference type="GO" id="GO:0006284">
    <property type="term" value="P:base-excision repair"/>
    <property type="evidence" value="ECO:0007669"/>
    <property type="project" value="TreeGrafter"/>
</dbReference>
<protein>
    <recommendedName>
        <fullName evidence="10">DNA repair protein RAD14</fullName>
    </recommendedName>
</protein>
<evidence type="ECO:0000313" key="14">
    <source>
        <dbReference type="EMBL" id="KKA27976.1"/>
    </source>
</evidence>
<dbReference type="GO" id="GO:0008270">
    <property type="term" value="F:zinc ion binding"/>
    <property type="evidence" value="ECO:0007669"/>
    <property type="project" value="UniProtKB-KW"/>
</dbReference>
<evidence type="ECO:0000256" key="3">
    <source>
        <dbReference type="ARBA" id="ARBA00022723"/>
    </source>
</evidence>
<dbReference type="Pfam" id="PF05181">
    <property type="entry name" value="XPA_C"/>
    <property type="match status" value="1"/>
</dbReference>
<keyword evidence="7" id="KW-0238">DNA-binding</keyword>
<dbReference type="OrthoDB" id="5368863at2759"/>
<sequence>MPDSSQPRAPSLITPDIAKRIEESRQRAKALREKRTAPGPSTAPTAPPPPRTRSAVAAAGTKRPLATLPDSNRDGTKQTPDGAPLRPAKKFAKYVEYNMSTMTDTRGGFLAAEDDPHNKAMQSASGGDDLAGKPKNMSVKEWERLQLIRKLERQKQGPFEPGISVLQETNKICRECSSRDIDFVWDEVFGVCVCSMCKDKFPEKYSLLTKTECREDYLLTDEELKDTDLLPHLNKPNPHKSHWHDMMLFLRFQVEEYAFNTKWGSAEALDKEFEKREAEKKRRKEAKFKERLRDLKRKTRTDTIRRKANGEGPSKFGDSLGGGKHVHNWGRTVENEEGLTVKKCLECDMEVEELEF</sequence>
<keyword evidence="4" id="KW-0227">DNA damage</keyword>
<dbReference type="Proteomes" id="UP000033483">
    <property type="component" value="Unassembled WGS sequence"/>
</dbReference>
<dbReference type="SUPFAM" id="SSF46955">
    <property type="entry name" value="Putative DNA-binding domain"/>
    <property type="match status" value="1"/>
</dbReference>
<evidence type="ECO:0000256" key="12">
    <source>
        <dbReference type="SAM" id="MobiDB-lite"/>
    </source>
</evidence>
<comment type="caution">
    <text evidence="14">The sequence shown here is derived from an EMBL/GenBank/DDBJ whole genome shotgun (WGS) entry which is preliminary data.</text>
</comment>
<name>A0A0F4ZCW8_9PEZI</name>
<keyword evidence="9" id="KW-0539">Nucleus</keyword>
<keyword evidence="5" id="KW-0863">Zinc-finger</keyword>
<feature type="compositionally biased region" description="Basic and acidic residues" evidence="12">
    <location>
        <begin position="17"/>
        <end position="36"/>
    </location>
</feature>
<comment type="similarity">
    <text evidence="2">Belongs to the XPA family.</text>
</comment>
<evidence type="ECO:0000256" key="7">
    <source>
        <dbReference type="ARBA" id="ARBA00023125"/>
    </source>
</evidence>
<dbReference type="InterPro" id="IPR037129">
    <property type="entry name" value="XPA_sf"/>
</dbReference>
<keyword evidence="6" id="KW-0862">Zinc</keyword>
<keyword evidence="11" id="KW-0175">Coiled coil</keyword>
<evidence type="ECO:0000256" key="6">
    <source>
        <dbReference type="ARBA" id="ARBA00022833"/>
    </source>
</evidence>
<comment type="subcellular location">
    <subcellularLocation>
        <location evidence="1">Nucleus</location>
    </subcellularLocation>
</comment>
<dbReference type="CDD" id="cd21077">
    <property type="entry name" value="DBD_Rad14"/>
    <property type="match status" value="1"/>
</dbReference>
<feature type="domain" description="XPA C-terminal" evidence="13">
    <location>
        <begin position="204"/>
        <end position="254"/>
    </location>
</feature>
<evidence type="ECO:0000256" key="9">
    <source>
        <dbReference type="ARBA" id="ARBA00023242"/>
    </source>
</evidence>
<dbReference type="InterPro" id="IPR022656">
    <property type="entry name" value="XPA_C"/>
</dbReference>
<keyword evidence="8" id="KW-0234">DNA repair</keyword>
<evidence type="ECO:0000256" key="4">
    <source>
        <dbReference type="ARBA" id="ARBA00022763"/>
    </source>
</evidence>
<feature type="compositionally biased region" description="Basic and acidic residues" evidence="12">
    <location>
        <begin position="300"/>
        <end position="309"/>
    </location>
</feature>
<evidence type="ECO:0000256" key="2">
    <source>
        <dbReference type="ARBA" id="ARBA00005548"/>
    </source>
</evidence>
<dbReference type="GO" id="GO:0003684">
    <property type="term" value="F:damaged DNA binding"/>
    <property type="evidence" value="ECO:0007669"/>
    <property type="project" value="InterPro"/>
</dbReference>
<dbReference type="Gene3D" id="3.90.530.10">
    <property type="entry name" value="XPA C-terminal domain"/>
    <property type="match status" value="1"/>
</dbReference>
<organism evidence="14 15">
    <name type="scientific">Thielaviopsis punctulata</name>
    <dbReference type="NCBI Taxonomy" id="72032"/>
    <lineage>
        <taxon>Eukaryota</taxon>
        <taxon>Fungi</taxon>
        <taxon>Dikarya</taxon>
        <taxon>Ascomycota</taxon>
        <taxon>Pezizomycotina</taxon>
        <taxon>Sordariomycetes</taxon>
        <taxon>Hypocreomycetidae</taxon>
        <taxon>Microascales</taxon>
        <taxon>Ceratocystidaceae</taxon>
        <taxon>Thielaviopsis</taxon>
    </lineage>
</organism>
<evidence type="ECO:0000256" key="10">
    <source>
        <dbReference type="ARBA" id="ARBA00072989"/>
    </source>
</evidence>
<evidence type="ECO:0000256" key="5">
    <source>
        <dbReference type="ARBA" id="ARBA00022771"/>
    </source>
</evidence>
<dbReference type="FunFam" id="3.90.530.10:FF:000003">
    <property type="entry name" value="Dna repair rad14 protein"/>
    <property type="match status" value="1"/>
</dbReference>
<evidence type="ECO:0000259" key="13">
    <source>
        <dbReference type="Pfam" id="PF05181"/>
    </source>
</evidence>
<evidence type="ECO:0000256" key="11">
    <source>
        <dbReference type="SAM" id="Coils"/>
    </source>
</evidence>
<evidence type="ECO:0000256" key="1">
    <source>
        <dbReference type="ARBA" id="ARBA00004123"/>
    </source>
</evidence>
<dbReference type="AlphaFoldDB" id="A0A0F4ZCW8"/>
<dbReference type="GO" id="GO:0000110">
    <property type="term" value="C:nucleotide-excision repair factor 1 complex"/>
    <property type="evidence" value="ECO:0007669"/>
    <property type="project" value="TreeGrafter"/>
</dbReference>
<keyword evidence="15" id="KW-1185">Reference proteome</keyword>
<gene>
    <name evidence="14" type="ORF">TD95_004769</name>
</gene>
<dbReference type="PANTHER" id="PTHR10142:SF0">
    <property type="entry name" value="DNA REPAIR PROTEIN COMPLEMENTING XP-A CELLS"/>
    <property type="match status" value="1"/>
</dbReference>
<reference evidence="14 15" key="1">
    <citation type="submission" date="2015-03" db="EMBL/GenBank/DDBJ databases">
        <authorList>
            <person name="Radwan O."/>
            <person name="Al-Naeli F.A."/>
            <person name="Rendon G.A."/>
            <person name="Fields C."/>
        </authorList>
    </citation>
    <scope>NUCLEOTIDE SEQUENCE [LARGE SCALE GENOMIC DNA]</scope>
    <source>
        <strain evidence="14">CR-DP1</strain>
    </source>
</reference>
<feature type="coiled-coil region" evidence="11">
    <location>
        <begin position="271"/>
        <end position="298"/>
    </location>
</feature>
<accession>A0A0F4ZCW8</accession>
<feature type="region of interest" description="Disordered" evidence="12">
    <location>
        <begin position="1"/>
        <end position="87"/>
    </location>
</feature>
<dbReference type="NCBIfam" id="TIGR00598">
    <property type="entry name" value="rad14"/>
    <property type="match status" value="1"/>
</dbReference>
<dbReference type="PANTHER" id="PTHR10142">
    <property type="entry name" value="DNA REPAIR PROTEIN COMPLEMENTING XP-A CELLS"/>
    <property type="match status" value="1"/>
</dbReference>